<keyword evidence="4 10" id="KW-0808">Transferase</keyword>
<evidence type="ECO:0000256" key="7">
    <source>
        <dbReference type="ARBA" id="ARBA00029440"/>
    </source>
</evidence>
<dbReference type="EC" id="2.6.1.9" evidence="10"/>
<dbReference type="InterPro" id="IPR004839">
    <property type="entry name" value="Aminotransferase_I/II_large"/>
</dbReference>
<dbReference type="InterPro" id="IPR015424">
    <property type="entry name" value="PyrdxlP-dep_Trfase"/>
</dbReference>
<protein>
    <submittedName>
        <fullName evidence="10">Histidinol-phosphate transaminase</fullName>
        <ecNumber evidence="10">2.6.1.9</ecNumber>
    </submittedName>
</protein>
<dbReference type="GO" id="GO:0030170">
    <property type="term" value="F:pyridoxal phosphate binding"/>
    <property type="evidence" value="ECO:0007669"/>
    <property type="project" value="InterPro"/>
</dbReference>
<keyword evidence="2 10" id="KW-0032">Aminotransferase</keyword>
<dbReference type="InterPro" id="IPR001917">
    <property type="entry name" value="Aminotrans_II_pyridoxalP_BS"/>
</dbReference>
<dbReference type="InterPro" id="IPR015421">
    <property type="entry name" value="PyrdxlP-dep_Trfase_major"/>
</dbReference>
<dbReference type="InterPro" id="IPR005861">
    <property type="entry name" value="HisP_aminotrans"/>
</dbReference>
<organism evidence="10">
    <name type="scientific">Candidatus Methanomethylicus mesodigestus</name>
    <dbReference type="NCBI Taxonomy" id="1867258"/>
    <lineage>
        <taxon>Archaea</taxon>
        <taxon>Thermoproteota</taxon>
        <taxon>Methanosuratincolia</taxon>
        <taxon>Candidatus Methanomethylicales</taxon>
        <taxon>Candidatus Methanomethylicaceae</taxon>
        <taxon>Candidatus Methanomethylicus</taxon>
    </lineage>
</organism>
<keyword evidence="3" id="KW-0028">Amino-acid biosynthesis</keyword>
<feature type="domain" description="Aminotransferase class I/classII large" evidence="9">
    <location>
        <begin position="62"/>
        <end position="357"/>
    </location>
</feature>
<evidence type="ECO:0000256" key="4">
    <source>
        <dbReference type="ARBA" id="ARBA00022679"/>
    </source>
</evidence>
<dbReference type="AlphaFoldDB" id="A0A7C3J3Y5"/>
<evidence type="ECO:0000259" key="9">
    <source>
        <dbReference type="Pfam" id="PF00155"/>
    </source>
</evidence>
<evidence type="ECO:0000256" key="1">
    <source>
        <dbReference type="ARBA" id="ARBA00001933"/>
    </source>
</evidence>
<dbReference type="Gene3D" id="3.40.640.10">
    <property type="entry name" value="Type I PLP-dependent aspartate aminotransferase-like (Major domain)"/>
    <property type="match status" value="1"/>
</dbReference>
<dbReference type="CDD" id="cd00609">
    <property type="entry name" value="AAT_like"/>
    <property type="match status" value="1"/>
</dbReference>
<keyword evidence="5 8" id="KW-0663">Pyridoxal phosphate</keyword>
<comment type="caution">
    <text evidence="10">The sequence shown here is derived from an EMBL/GenBank/DDBJ whole genome shotgun (WGS) entry which is preliminary data.</text>
</comment>
<dbReference type="NCBIfam" id="TIGR01141">
    <property type="entry name" value="hisC"/>
    <property type="match status" value="1"/>
</dbReference>
<keyword evidence="6" id="KW-0368">Histidine biosynthesis</keyword>
<dbReference type="PANTHER" id="PTHR42885:SF2">
    <property type="entry name" value="HISTIDINOL-PHOSPHATE AMINOTRANSFERASE"/>
    <property type="match status" value="1"/>
</dbReference>
<evidence type="ECO:0000256" key="8">
    <source>
        <dbReference type="RuleBase" id="RU003693"/>
    </source>
</evidence>
<evidence type="ECO:0000256" key="3">
    <source>
        <dbReference type="ARBA" id="ARBA00022605"/>
    </source>
</evidence>
<proteinExistence type="inferred from homology"/>
<accession>A0A7C3J3Y5</accession>
<dbReference type="PANTHER" id="PTHR42885">
    <property type="entry name" value="HISTIDINOL-PHOSPHATE AMINOTRANSFERASE-RELATED"/>
    <property type="match status" value="1"/>
</dbReference>
<reference evidence="10" key="1">
    <citation type="journal article" date="2020" name="mSystems">
        <title>Genome- and Community-Level Interaction Insights into Carbon Utilization and Element Cycling Functions of Hydrothermarchaeota in Hydrothermal Sediment.</title>
        <authorList>
            <person name="Zhou Z."/>
            <person name="Liu Y."/>
            <person name="Xu W."/>
            <person name="Pan J."/>
            <person name="Luo Z.H."/>
            <person name="Li M."/>
        </authorList>
    </citation>
    <scope>NUCLEOTIDE SEQUENCE [LARGE SCALE GENOMIC DNA]</scope>
    <source>
        <strain evidence="10">SpSt-468</strain>
    </source>
</reference>
<comment type="pathway">
    <text evidence="7">Amino-acid biosynthesis.</text>
</comment>
<evidence type="ECO:0000256" key="2">
    <source>
        <dbReference type="ARBA" id="ARBA00022576"/>
    </source>
</evidence>
<evidence type="ECO:0000313" key="10">
    <source>
        <dbReference type="EMBL" id="HFK20393.1"/>
    </source>
</evidence>
<evidence type="ECO:0000256" key="5">
    <source>
        <dbReference type="ARBA" id="ARBA00022898"/>
    </source>
</evidence>
<dbReference type="InterPro" id="IPR015422">
    <property type="entry name" value="PyrdxlP-dep_Trfase_small"/>
</dbReference>
<sequence length="364" mass="40772">MDPSGMIDPEIRELLSVRKGKEAYSDASEASTLRMSLNENMLVDRSFSSTMLIEAARAVDPRAYPRPKGALALKAIAEKYDIWEDQIAVGNGSDELLELIMKVFVGRGEALTVEPTFEMYSFYVGLMRGKASPVYLRGDFSLDADAVLSRVGDDTKAIIICSPNNPTGRQFAKDEVLKIVKEADRLVVVDEAYADFAPYSLVDEAVKYQNLLVLRTFSKAYGLAGLRIGYCVGDHELIEWIRAAQSPFSVNAIAQEQVRAVLSNKEIYDIFVRKVVEERGYLMAEFEMINGVQPFHSDANFILFRILDAKKNSSDVARTLRDKGIEIRDRGGLPMLENCLRVTVSTRENNQKFVRALREIVEGD</sequence>
<name>A0A7C3J3Y5_9CREN</name>
<dbReference type="Gene3D" id="3.90.1150.10">
    <property type="entry name" value="Aspartate Aminotransferase, domain 1"/>
    <property type="match status" value="1"/>
</dbReference>
<dbReference type="SUPFAM" id="SSF53383">
    <property type="entry name" value="PLP-dependent transferases"/>
    <property type="match status" value="1"/>
</dbReference>
<dbReference type="EMBL" id="DSTX01000005">
    <property type="protein sequence ID" value="HFK20393.1"/>
    <property type="molecule type" value="Genomic_DNA"/>
</dbReference>
<dbReference type="Pfam" id="PF00155">
    <property type="entry name" value="Aminotran_1_2"/>
    <property type="match status" value="1"/>
</dbReference>
<gene>
    <name evidence="10" type="primary">hisC</name>
    <name evidence="10" type="ORF">ENS19_03840</name>
</gene>
<evidence type="ECO:0000256" key="6">
    <source>
        <dbReference type="ARBA" id="ARBA00023102"/>
    </source>
</evidence>
<dbReference type="PROSITE" id="PS00599">
    <property type="entry name" value="AA_TRANSFER_CLASS_2"/>
    <property type="match status" value="1"/>
</dbReference>
<comment type="cofactor">
    <cofactor evidence="1 8">
        <name>pyridoxal 5'-phosphate</name>
        <dbReference type="ChEBI" id="CHEBI:597326"/>
    </cofactor>
</comment>
<dbReference type="GO" id="GO:0004400">
    <property type="term" value="F:histidinol-phosphate transaminase activity"/>
    <property type="evidence" value="ECO:0007669"/>
    <property type="project" value="UniProtKB-EC"/>
</dbReference>
<dbReference type="GO" id="GO:0000105">
    <property type="term" value="P:L-histidine biosynthetic process"/>
    <property type="evidence" value="ECO:0007669"/>
    <property type="project" value="UniProtKB-KW"/>
</dbReference>
<comment type="similarity">
    <text evidence="8">Belongs to the class-II pyridoxal-phosphate-dependent aminotransferase family.</text>
</comment>